<feature type="compositionally biased region" description="Basic and acidic residues" evidence="3">
    <location>
        <begin position="175"/>
        <end position="184"/>
    </location>
</feature>
<evidence type="ECO:0000256" key="3">
    <source>
        <dbReference type="SAM" id="MobiDB-lite"/>
    </source>
</evidence>
<dbReference type="GO" id="GO:0005085">
    <property type="term" value="F:guanyl-nucleotide exchange factor activity"/>
    <property type="evidence" value="ECO:0007669"/>
    <property type="project" value="UniProtKB-KW"/>
</dbReference>
<gene>
    <name evidence="5" type="ORF">JTE90_012502</name>
</gene>
<dbReference type="InterPro" id="IPR001895">
    <property type="entry name" value="RASGEF_cat_dom"/>
</dbReference>
<dbReference type="GO" id="GO:0005886">
    <property type="term" value="C:plasma membrane"/>
    <property type="evidence" value="ECO:0007669"/>
    <property type="project" value="TreeGrafter"/>
</dbReference>
<feature type="domain" description="Ras-GEF" evidence="4">
    <location>
        <begin position="15"/>
        <end position="197"/>
    </location>
</feature>
<dbReference type="InterPro" id="IPR036964">
    <property type="entry name" value="RASGEF_cat_dom_sf"/>
</dbReference>
<evidence type="ECO:0000256" key="1">
    <source>
        <dbReference type="ARBA" id="ARBA00022658"/>
    </source>
</evidence>
<keyword evidence="6" id="KW-1185">Reference proteome</keyword>
<dbReference type="SUPFAM" id="SSF48366">
    <property type="entry name" value="Ras GEF"/>
    <property type="match status" value="1"/>
</dbReference>
<dbReference type="SMART" id="SM00147">
    <property type="entry name" value="RasGEF"/>
    <property type="match status" value="1"/>
</dbReference>
<evidence type="ECO:0000313" key="6">
    <source>
        <dbReference type="Proteomes" id="UP000827092"/>
    </source>
</evidence>
<sequence length="197" mass="22534">MPKFLKNIFENILPSPKPNSGPLITASSKAYAEMTNPPYNKVNTPIVDAFKDQHNFVTYWAVTEILQRQEAKNRAEVIAFFIKLAAEFQKLNNVNSEVAVLVALRTVAIDRLQKTWKLVPKALKTKFENMCQLIESDFNLTELRRLQDEMKNPCVPYITQYQTDVDKVETNLKSFSRGEKEKRGNAPKPNAQNISTN</sequence>
<evidence type="ECO:0000259" key="4">
    <source>
        <dbReference type="PROSITE" id="PS50009"/>
    </source>
</evidence>
<dbReference type="AlphaFoldDB" id="A0AAV6V035"/>
<accession>A0AAV6V035</accession>
<evidence type="ECO:0000313" key="5">
    <source>
        <dbReference type="EMBL" id="KAG8189428.1"/>
    </source>
</evidence>
<dbReference type="Pfam" id="PF00617">
    <property type="entry name" value="RasGEF"/>
    <property type="match status" value="1"/>
</dbReference>
<reference evidence="5 6" key="1">
    <citation type="journal article" date="2022" name="Nat. Ecol. Evol.">
        <title>A masculinizing supergene underlies an exaggerated male reproductive morph in a spider.</title>
        <authorList>
            <person name="Hendrickx F."/>
            <person name="De Corte Z."/>
            <person name="Sonet G."/>
            <person name="Van Belleghem S.M."/>
            <person name="Kostlbacher S."/>
            <person name="Vangestel C."/>
        </authorList>
    </citation>
    <scope>NUCLEOTIDE SEQUENCE [LARGE SCALE GENOMIC DNA]</scope>
    <source>
        <strain evidence="5">W744_W776</strain>
    </source>
</reference>
<comment type="caution">
    <text evidence="5">The sequence shown here is derived from an EMBL/GenBank/DDBJ whole genome shotgun (WGS) entry which is preliminary data.</text>
</comment>
<evidence type="ECO:0000256" key="2">
    <source>
        <dbReference type="PROSITE-ProRule" id="PRU00168"/>
    </source>
</evidence>
<organism evidence="5 6">
    <name type="scientific">Oedothorax gibbosus</name>
    <dbReference type="NCBI Taxonomy" id="931172"/>
    <lineage>
        <taxon>Eukaryota</taxon>
        <taxon>Metazoa</taxon>
        <taxon>Ecdysozoa</taxon>
        <taxon>Arthropoda</taxon>
        <taxon>Chelicerata</taxon>
        <taxon>Arachnida</taxon>
        <taxon>Araneae</taxon>
        <taxon>Araneomorphae</taxon>
        <taxon>Entelegynae</taxon>
        <taxon>Araneoidea</taxon>
        <taxon>Linyphiidae</taxon>
        <taxon>Erigoninae</taxon>
        <taxon>Oedothorax</taxon>
    </lineage>
</organism>
<feature type="region of interest" description="Disordered" evidence="3">
    <location>
        <begin position="175"/>
        <end position="197"/>
    </location>
</feature>
<dbReference type="Proteomes" id="UP000827092">
    <property type="component" value="Unassembled WGS sequence"/>
</dbReference>
<keyword evidence="1 2" id="KW-0344">Guanine-nucleotide releasing factor</keyword>
<dbReference type="PROSITE" id="PS50009">
    <property type="entry name" value="RASGEF_CAT"/>
    <property type="match status" value="1"/>
</dbReference>
<dbReference type="InterPro" id="IPR008937">
    <property type="entry name" value="Ras-like_GEF"/>
</dbReference>
<dbReference type="PANTHER" id="PTHR23113">
    <property type="entry name" value="GUANINE NUCLEOTIDE EXCHANGE FACTOR"/>
    <property type="match status" value="1"/>
</dbReference>
<dbReference type="GO" id="GO:0007265">
    <property type="term" value="P:Ras protein signal transduction"/>
    <property type="evidence" value="ECO:0007669"/>
    <property type="project" value="TreeGrafter"/>
</dbReference>
<name>A0AAV6V035_9ARAC</name>
<dbReference type="InterPro" id="IPR023578">
    <property type="entry name" value="Ras_GEF_dom_sf"/>
</dbReference>
<dbReference type="PANTHER" id="PTHR23113:SF368">
    <property type="entry name" value="CELL DIVISION CONTROL PROTEIN 25"/>
    <property type="match status" value="1"/>
</dbReference>
<proteinExistence type="predicted"/>
<dbReference type="Gene3D" id="1.10.840.10">
    <property type="entry name" value="Ras guanine-nucleotide exchange factors catalytic domain"/>
    <property type="match status" value="1"/>
</dbReference>
<dbReference type="EMBL" id="JAFNEN010000215">
    <property type="protein sequence ID" value="KAG8189428.1"/>
    <property type="molecule type" value="Genomic_DNA"/>
</dbReference>
<protein>
    <recommendedName>
        <fullName evidence="4">Ras-GEF domain-containing protein</fullName>
    </recommendedName>
</protein>